<dbReference type="Gramene" id="TVU34076">
    <property type="protein sequence ID" value="TVU34076"/>
    <property type="gene ID" value="EJB05_15902"/>
</dbReference>
<keyword evidence="2" id="KW-1185">Reference proteome</keyword>
<gene>
    <name evidence="1" type="ORF">EJB05_15902</name>
</gene>
<dbReference type="EMBL" id="RWGY01000009">
    <property type="protein sequence ID" value="TVU34076.1"/>
    <property type="molecule type" value="Genomic_DNA"/>
</dbReference>
<protein>
    <submittedName>
        <fullName evidence="1">Uncharacterized protein</fullName>
    </submittedName>
</protein>
<comment type="caution">
    <text evidence="1">The sequence shown here is derived from an EMBL/GenBank/DDBJ whole genome shotgun (WGS) entry which is preliminary data.</text>
</comment>
<feature type="non-terminal residue" evidence="1">
    <location>
        <position position="1"/>
    </location>
</feature>
<reference evidence="1 2" key="1">
    <citation type="journal article" date="2019" name="Sci. Rep.">
        <title>A high-quality genome of Eragrostis curvula grass provides insights into Poaceae evolution and supports new strategies to enhance forage quality.</title>
        <authorList>
            <person name="Carballo J."/>
            <person name="Santos B.A.C.M."/>
            <person name="Zappacosta D."/>
            <person name="Garbus I."/>
            <person name="Selva J.P."/>
            <person name="Gallo C.A."/>
            <person name="Diaz A."/>
            <person name="Albertini E."/>
            <person name="Caccamo M."/>
            <person name="Echenique V."/>
        </authorList>
    </citation>
    <scope>NUCLEOTIDE SEQUENCE [LARGE SCALE GENOMIC DNA]</scope>
    <source>
        <strain evidence="2">cv. Victoria</strain>
        <tissue evidence="1">Leaf</tissue>
    </source>
</reference>
<name>A0A5J9VDL7_9POAL</name>
<proteinExistence type="predicted"/>
<organism evidence="1 2">
    <name type="scientific">Eragrostis curvula</name>
    <name type="common">weeping love grass</name>
    <dbReference type="NCBI Taxonomy" id="38414"/>
    <lineage>
        <taxon>Eukaryota</taxon>
        <taxon>Viridiplantae</taxon>
        <taxon>Streptophyta</taxon>
        <taxon>Embryophyta</taxon>
        <taxon>Tracheophyta</taxon>
        <taxon>Spermatophyta</taxon>
        <taxon>Magnoliopsida</taxon>
        <taxon>Liliopsida</taxon>
        <taxon>Poales</taxon>
        <taxon>Poaceae</taxon>
        <taxon>PACMAD clade</taxon>
        <taxon>Chloridoideae</taxon>
        <taxon>Eragrostideae</taxon>
        <taxon>Eragrostidinae</taxon>
        <taxon>Eragrostis</taxon>
    </lineage>
</organism>
<accession>A0A5J9VDL7</accession>
<evidence type="ECO:0000313" key="1">
    <source>
        <dbReference type="EMBL" id="TVU34076.1"/>
    </source>
</evidence>
<dbReference type="Proteomes" id="UP000324897">
    <property type="component" value="Unassembled WGS sequence"/>
</dbReference>
<dbReference type="AlphaFoldDB" id="A0A5J9VDL7"/>
<evidence type="ECO:0000313" key="2">
    <source>
        <dbReference type="Proteomes" id="UP000324897"/>
    </source>
</evidence>
<sequence>MASRRVAAIRQGDLGVDREHCPASTSILDGEYVRCYVLGGVVSSVHDRIRLYPGSAAHGSGKVAVDLPGKNGGFSFSGSIKFTVNKSRELPSAWGSRPRTTKFQYRGNILEAYHADHHRKK</sequence>